<dbReference type="GO" id="GO:0022857">
    <property type="term" value="F:transmembrane transporter activity"/>
    <property type="evidence" value="ECO:0007669"/>
    <property type="project" value="UniProtKB-UniRule"/>
</dbReference>
<dbReference type="OrthoDB" id="7843639at2"/>
<evidence type="ECO:0000256" key="3">
    <source>
        <dbReference type="ARBA" id="ARBA00022475"/>
    </source>
</evidence>
<keyword evidence="5 9" id="KW-0812">Transmembrane</keyword>
<keyword evidence="3" id="KW-1003">Cell membrane</keyword>
<evidence type="ECO:0000256" key="9">
    <source>
        <dbReference type="RuleBase" id="RU369079"/>
    </source>
</evidence>
<comment type="function">
    <text evidence="9">Part of the tripartite ATP-independent periplasmic (TRAP) transport system.</text>
</comment>
<gene>
    <name evidence="11" type="ORF">BSQ44_20540</name>
</gene>
<evidence type="ECO:0000256" key="1">
    <source>
        <dbReference type="ARBA" id="ARBA00004429"/>
    </source>
</evidence>
<sequence length="159" mass="17269">MAEQQQPRVPIAVVFEHRVLEAALLVLLALNTISIAARYVFNHAIGELFELMILGSVAFYWLGIATAERAKAHLGVSVFVPLLPSSLRSACELLRLIVIAGFLLGVVYSGCLLVAGQLRLGLTSGLLDMPLWLFSVFMPAGAALMLWRVLRGHFAGGRQ</sequence>
<dbReference type="KEGG" id="meso:BSQ44_20540"/>
<dbReference type="InterPro" id="IPR007387">
    <property type="entry name" value="TRAP_DctQ"/>
</dbReference>
<evidence type="ECO:0000259" key="10">
    <source>
        <dbReference type="Pfam" id="PF04290"/>
    </source>
</evidence>
<reference evidence="12" key="1">
    <citation type="submission" date="2016-11" db="EMBL/GenBank/DDBJ databases">
        <title>Mesorhizobium oceanicum sp. nov., isolated from deep seawater in South China Sea.</title>
        <authorList>
            <person name="Fu G.-Y."/>
        </authorList>
    </citation>
    <scope>NUCLEOTIDE SEQUENCE [LARGE SCALE GENOMIC DNA]</scope>
    <source>
        <strain evidence="12">B7</strain>
    </source>
</reference>
<evidence type="ECO:0000256" key="4">
    <source>
        <dbReference type="ARBA" id="ARBA00022519"/>
    </source>
</evidence>
<keyword evidence="2 9" id="KW-0813">Transport</keyword>
<dbReference type="PANTHER" id="PTHR35011">
    <property type="entry name" value="2,3-DIKETO-L-GULONATE TRAP TRANSPORTER SMALL PERMEASE PROTEIN YIAM"/>
    <property type="match status" value="1"/>
</dbReference>
<dbReference type="Pfam" id="PF04290">
    <property type="entry name" value="DctQ"/>
    <property type="match status" value="1"/>
</dbReference>
<evidence type="ECO:0000256" key="8">
    <source>
        <dbReference type="ARBA" id="ARBA00038436"/>
    </source>
</evidence>
<feature type="transmembrane region" description="Helical" evidence="9">
    <location>
        <begin position="22"/>
        <end position="41"/>
    </location>
</feature>
<dbReference type="InterPro" id="IPR055348">
    <property type="entry name" value="DctQ"/>
</dbReference>
<evidence type="ECO:0000256" key="2">
    <source>
        <dbReference type="ARBA" id="ARBA00022448"/>
    </source>
</evidence>
<feature type="transmembrane region" description="Helical" evidence="9">
    <location>
        <begin position="130"/>
        <end position="150"/>
    </location>
</feature>
<comment type="similarity">
    <text evidence="8 9">Belongs to the TRAP transporter small permease family.</text>
</comment>
<dbReference type="STRING" id="1670800.BSQ44_20540"/>
<accession>A0A1L3SVN5</accession>
<organism evidence="11 12">
    <name type="scientific">Aquibium oceanicum</name>
    <dbReference type="NCBI Taxonomy" id="1670800"/>
    <lineage>
        <taxon>Bacteria</taxon>
        <taxon>Pseudomonadati</taxon>
        <taxon>Pseudomonadota</taxon>
        <taxon>Alphaproteobacteria</taxon>
        <taxon>Hyphomicrobiales</taxon>
        <taxon>Phyllobacteriaceae</taxon>
        <taxon>Aquibium</taxon>
    </lineage>
</organism>
<dbReference type="GO" id="GO:0005886">
    <property type="term" value="C:plasma membrane"/>
    <property type="evidence" value="ECO:0007669"/>
    <property type="project" value="UniProtKB-SubCell"/>
</dbReference>
<evidence type="ECO:0000256" key="7">
    <source>
        <dbReference type="ARBA" id="ARBA00023136"/>
    </source>
</evidence>
<evidence type="ECO:0000313" key="12">
    <source>
        <dbReference type="Proteomes" id="UP000182840"/>
    </source>
</evidence>
<evidence type="ECO:0000256" key="6">
    <source>
        <dbReference type="ARBA" id="ARBA00022989"/>
    </source>
</evidence>
<evidence type="ECO:0000313" key="11">
    <source>
        <dbReference type="EMBL" id="APH73493.1"/>
    </source>
</evidence>
<feature type="transmembrane region" description="Helical" evidence="9">
    <location>
        <begin position="94"/>
        <end position="118"/>
    </location>
</feature>
<dbReference type="EMBL" id="CP018171">
    <property type="protein sequence ID" value="APH73493.1"/>
    <property type="molecule type" value="Genomic_DNA"/>
</dbReference>
<dbReference type="RefSeq" id="WP_072606959.1">
    <property type="nucleotide sequence ID" value="NZ_CP018171.1"/>
</dbReference>
<keyword evidence="12" id="KW-1185">Reference proteome</keyword>
<comment type="subunit">
    <text evidence="9">The complex comprises the extracytoplasmic solute receptor protein and the two transmembrane proteins.</text>
</comment>
<feature type="domain" description="Tripartite ATP-independent periplasmic transporters DctQ component" evidence="10">
    <location>
        <begin position="30"/>
        <end position="150"/>
    </location>
</feature>
<feature type="transmembrane region" description="Helical" evidence="9">
    <location>
        <begin position="48"/>
        <end position="64"/>
    </location>
</feature>
<name>A0A1L3SVN5_9HYPH</name>
<proteinExistence type="inferred from homology"/>
<evidence type="ECO:0000256" key="5">
    <source>
        <dbReference type="ARBA" id="ARBA00022692"/>
    </source>
</evidence>
<keyword evidence="6 9" id="KW-1133">Transmembrane helix</keyword>
<keyword evidence="4 9" id="KW-0997">Cell inner membrane</keyword>
<dbReference type="Proteomes" id="UP000182840">
    <property type="component" value="Chromosome"/>
</dbReference>
<keyword evidence="7 9" id="KW-0472">Membrane</keyword>
<protein>
    <recommendedName>
        <fullName evidence="9">TRAP transporter small permease protein</fullName>
    </recommendedName>
</protein>
<comment type="subcellular location">
    <subcellularLocation>
        <location evidence="1 9">Cell inner membrane</location>
        <topology evidence="1 9">Multi-pass membrane protein</topology>
    </subcellularLocation>
</comment>
<dbReference type="AlphaFoldDB" id="A0A1L3SVN5"/>